<dbReference type="InterPro" id="IPR042104">
    <property type="entry name" value="PKS_dehydratase_sf"/>
</dbReference>
<dbReference type="SUPFAM" id="SSF53901">
    <property type="entry name" value="Thiolase-like"/>
    <property type="match status" value="3"/>
</dbReference>
<dbReference type="CDD" id="cd00833">
    <property type="entry name" value="PKS"/>
    <property type="match status" value="1"/>
</dbReference>
<evidence type="ECO:0000256" key="3">
    <source>
        <dbReference type="ARBA" id="ARBA00023002"/>
    </source>
</evidence>
<dbReference type="SMART" id="SM00822">
    <property type="entry name" value="PKS_KR"/>
    <property type="match status" value="1"/>
</dbReference>
<comment type="similarity">
    <text evidence="4">Belongs to the thiolase-like superfamily. Beta-ketoacyl-ACP synthases family.</text>
</comment>
<feature type="compositionally biased region" description="Basic and acidic residues" evidence="5">
    <location>
        <begin position="282"/>
        <end position="304"/>
    </location>
</feature>
<dbReference type="GO" id="GO:0006633">
    <property type="term" value="P:fatty acid biosynthetic process"/>
    <property type="evidence" value="ECO:0007669"/>
    <property type="project" value="TreeGrafter"/>
</dbReference>
<dbReference type="PROSITE" id="PS52004">
    <property type="entry name" value="KS3_2"/>
    <property type="match status" value="1"/>
</dbReference>
<dbReference type="Proteomes" id="UP000270616">
    <property type="component" value="Unassembled WGS sequence"/>
</dbReference>
<dbReference type="Pfam" id="PF00109">
    <property type="entry name" value="ketoacyl-synt"/>
    <property type="match status" value="3"/>
</dbReference>
<dbReference type="FunFam" id="3.40.50.720:FF:000084">
    <property type="entry name" value="Short-chain dehydrogenase reductase"/>
    <property type="match status" value="1"/>
</dbReference>
<dbReference type="InterPro" id="IPR050091">
    <property type="entry name" value="PKS_NRPS_Biosynth_Enz"/>
</dbReference>
<keyword evidence="4" id="KW-0808">Transferase</keyword>
<evidence type="ECO:0000313" key="8">
    <source>
        <dbReference type="Proteomes" id="UP000270616"/>
    </source>
</evidence>
<dbReference type="OrthoDB" id="9792003at2"/>
<dbReference type="PANTHER" id="PTHR43775">
    <property type="entry name" value="FATTY ACID SYNTHASE"/>
    <property type="match status" value="1"/>
</dbReference>
<keyword evidence="8" id="KW-1185">Reference proteome</keyword>
<evidence type="ECO:0000259" key="6">
    <source>
        <dbReference type="PROSITE" id="PS52004"/>
    </source>
</evidence>
<feature type="region of interest" description="Disordered" evidence="5">
    <location>
        <begin position="265"/>
        <end position="329"/>
    </location>
</feature>
<dbReference type="Gene3D" id="3.40.47.10">
    <property type="match status" value="2"/>
</dbReference>
<dbReference type="InterPro" id="IPR013968">
    <property type="entry name" value="PKS_KR"/>
</dbReference>
<dbReference type="GO" id="GO:0004312">
    <property type="term" value="F:fatty acid synthase activity"/>
    <property type="evidence" value="ECO:0007669"/>
    <property type="project" value="TreeGrafter"/>
</dbReference>
<evidence type="ECO:0000256" key="5">
    <source>
        <dbReference type="SAM" id="MobiDB-lite"/>
    </source>
</evidence>
<dbReference type="InterPro" id="IPR016039">
    <property type="entry name" value="Thiolase-like"/>
</dbReference>
<dbReference type="RefSeq" id="WP_123824343.1">
    <property type="nucleotide sequence ID" value="NZ_RKMF01000003.1"/>
</dbReference>
<comment type="caution">
    <text evidence="7">The sequence shown here is derived from an EMBL/GenBank/DDBJ whole genome shotgun (WGS) entry which is preliminary data.</text>
</comment>
<evidence type="ECO:0000256" key="4">
    <source>
        <dbReference type="RuleBase" id="RU003694"/>
    </source>
</evidence>
<dbReference type="PRINTS" id="PR00080">
    <property type="entry name" value="SDRFAMILY"/>
</dbReference>
<reference evidence="7 8" key="1">
    <citation type="submission" date="2018-10" db="EMBL/GenBank/DDBJ databases">
        <title>Kocuria sp. M5W7-7, whole genome shotgun sequence.</title>
        <authorList>
            <person name="Tuo L."/>
        </authorList>
    </citation>
    <scope>NUCLEOTIDE SEQUENCE [LARGE SCALE GENOMIC DNA]</scope>
    <source>
        <strain evidence="7 8">M5W7-7</strain>
    </source>
</reference>
<evidence type="ECO:0000313" key="7">
    <source>
        <dbReference type="EMBL" id="ROZ64247.1"/>
    </source>
</evidence>
<dbReference type="SMART" id="SM00825">
    <property type="entry name" value="PKS_KS"/>
    <property type="match status" value="1"/>
</dbReference>
<dbReference type="InterPro" id="IPR020841">
    <property type="entry name" value="PKS_Beta-ketoAc_synthase_dom"/>
</dbReference>
<dbReference type="Gene3D" id="3.40.50.720">
    <property type="entry name" value="NAD(P)-binding Rossmann-like Domain"/>
    <property type="match status" value="2"/>
</dbReference>
<dbReference type="PANTHER" id="PTHR43775:SF37">
    <property type="entry name" value="SI:DKEY-61P9.11"/>
    <property type="match status" value="1"/>
</dbReference>
<dbReference type="Pfam" id="PF02801">
    <property type="entry name" value="Ketoacyl-synt_C"/>
    <property type="match status" value="1"/>
</dbReference>
<name>A0A3N3ZS14_9MICC</name>
<dbReference type="PRINTS" id="PR00081">
    <property type="entry name" value="GDHRDH"/>
</dbReference>
<sequence length="1974" mass="211304">MNATQVWEGKVVLVTGGAKGIGAVIAERFAFAGARVVINCFHSYVQGKEMAARLNAEGCDVAVRRGSVAKPEQIQDLLAWIDAEYGRLDVLVNNAAFGVFKDSETTSPEDLRRSFEVNVTGALSAAQASRALLADSRGCIVNLSSVGAGHTVGNYTSVGTTKAGVESLTRYLAAEWAQYGIRVNCASGGLIAGGVADVFPEAESMQHVVSQATPWGTLGSAADIANVVEFLASPQARWITGQVLLADGGMSLGAAMLTPAEQWSRSVEAARQQGGQGVNADAKADNDGVRLTHDQADLSREHSQEPPSTARPERQIQPHESPQGDQAVDENEVIVAVGMGMVVPGASNPEEFWRVLEEGPELLNQERPERIRSHHFYDADQLAEDKTYQIASGFSDDYHPDVELQAELGEDRRATDYTTQWFRHALRQALASVTLRGKVSCAIGYTADGNQHLEEALVVESLVEDLNSVLLEQDQESVDPQAIRDMLGESYPLYARSGRAPLPFEVGHDAIAGLLGENPEVSMVDTACSSSLYALDIAVKGLLDGTRDTAVCGGTFSVGPRNAVLFAKLHGLSPSGQLRPLDERADGVLFADGAATVVLKRLKDARADGDPILGYISGVGMSSDGKGKAVYAPNVKGQKLAIKRAGEQRTTSQAPDWVVAHATGTPAGDLCEITSVRESMTSDRKVWVTSNKSLVGHTGWAAGVVSLIQVLLSFRHQVILPQHRFDRALPAYELESSSLAVPMEPVPWPAGSRVRTAAVSGFGFGGTNAHLVVQDVPVVFGRKTQPDDIVLAGWAADVPGLKTPEEVESWICGSGEVSATFGDSYDTSDLRVRMPPKVLRTLDRAQLMALRCASDLRDQIGVETWQGVRERIGVFIGSMGPTRNASMYARRCHLDATLDALASHDERLADRIREPLTARVRSGVVASNEDSFPGIMPNIVSARISNVFDTNGPNMVLDTGAGSAFTSLDVAADYLRTGEIDVAVAGGINGNSTSTFERIARETLGQQVELHEGAFLFTLMRRSTAQELGAPVLATVGELKHESPQAALKRTDRGTGPHAFFGGAHGGLAVLSTLLKTTGPNTVAVSNGPRYPGLTLDLSVGETEPQEKTDDDGSQSPVVSRHDRIWTPAPLNNAGRASGDSSRIASVVLAVDRGADREVEQPDTPVICVADLLERTSEVAGLSSERALEALEGLDLEHVRCLVDLKELNPEGDPTPEQTQLLEAVHDVLFLAAKRQAETVARGGTFAIALLGSWDGKIAHPMTGLFTGFAKSLALEGRGRGLEVRAVLTQERDPNKAMALLETELDYPPGGLPTAAWADGQRFRESAVETTRPEGREEPLTESSVVLATAGGKGITARVVVAVAEKYRCHMYLMGSTDLEQCRKALDSYGGIQALADKPTFIRAARDRLPDAKVAQINAEYERLQGAAEILETLAQIEAAAGAGKAHYLRADVTDRTQVNAAVNYVRESHDTVDLVIHGAGINRASTVITKSLPQFKAVRGVKVGGYFNLRSAVHASFGAFPRMWCSFSSLIGLTGQQGETDYASANDALATLAQAHRAEGHDEFAIGWTLWKDAGMAASSVHQSFFSGVMGDVLSLMSTSEGTHKFLEELEAGTRTGAVVHIGDVEKRSIEEAAPGFFSESTAQSTGSPGDSDQGLFYVDRAEWISRNEVICHRLIDQRDAFLSGHAVGGIGTLPGCFVLELMAEASRVLRPELVMTGARDVRFQSFLRTDGPATRTPLQLRAKVLTSTKERTLVEVRISVPLVTPSGRDLNRDKVFFTGQAVLEGYYHPAPVHSTWPEATEHPVLDPYHGDGAPVALTREFVTTANTRLHPLGKRATYRGAVGANGTYDRFLKPVLMMDGLIRLAVLEEFDQPVLPVAAPTRIGRVDFYAQDNDVELSSEPGAVELYATPRGVGLDSSAVYTAVGPNGRVLLTVSGLEGVVVGHVEARTGSAVADPAHLITPRREQTERIAL</sequence>
<evidence type="ECO:0000256" key="1">
    <source>
        <dbReference type="ARBA" id="ARBA00022450"/>
    </source>
</evidence>
<dbReference type="SUPFAM" id="SSF51735">
    <property type="entry name" value="NAD(P)-binding Rossmann-fold domains"/>
    <property type="match status" value="2"/>
</dbReference>
<keyword evidence="3" id="KW-0560">Oxidoreductase</keyword>
<dbReference type="InterPro" id="IPR014030">
    <property type="entry name" value="Ketoacyl_synth_N"/>
</dbReference>
<keyword evidence="1" id="KW-0596">Phosphopantetheine</keyword>
<dbReference type="Gene3D" id="3.10.129.110">
    <property type="entry name" value="Polyketide synthase dehydratase"/>
    <property type="match status" value="1"/>
</dbReference>
<keyword evidence="2" id="KW-0597">Phosphoprotein</keyword>
<dbReference type="Pfam" id="PF13561">
    <property type="entry name" value="adh_short_C2"/>
    <property type="match status" value="1"/>
</dbReference>
<dbReference type="EMBL" id="RKMF01000003">
    <property type="protein sequence ID" value="ROZ64247.1"/>
    <property type="molecule type" value="Genomic_DNA"/>
</dbReference>
<feature type="region of interest" description="Disordered" evidence="5">
    <location>
        <begin position="1101"/>
        <end position="1139"/>
    </location>
</feature>
<dbReference type="InterPro" id="IPR014031">
    <property type="entry name" value="Ketoacyl_synth_C"/>
</dbReference>
<dbReference type="GO" id="GO:0016491">
    <property type="term" value="F:oxidoreductase activity"/>
    <property type="evidence" value="ECO:0007669"/>
    <property type="project" value="UniProtKB-KW"/>
</dbReference>
<dbReference type="InterPro" id="IPR036291">
    <property type="entry name" value="NAD(P)-bd_dom_sf"/>
</dbReference>
<gene>
    <name evidence="7" type="ORF">EDL96_03015</name>
</gene>
<organism evidence="7 8">
    <name type="scientific">Kocuria soli</name>
    <dbReference type="NCBI Taxonomy" id="2485125"/>
    <lineage>
        <taxon>Bacteria</taxon>
        <taxon>Bacillati</taxon>
        <taxon>Actinomycetota</taxon>
        <taxon>Actinomycetes</taxon>
        <taxon>Micrococcales</taxon>
        <taxon>Micrococcaceae</taxon>
        <taxon>Kocuria</taxon>
    </lineage>
</organism>
<accession>A0A3N3ZS14</accession>
<dbReference type="InterPro" id="IPR002347">
    <property type="entry name" value="SDR_fam"/>
</dbReference>
<protein>
    <submittedName>
        <fullName evidence="7">SDR family oxidoreductase</fullName>
    </submittedName>
</protein>
<feature type="domain" description="Ketosynthase family 3 (KS3)" evidence="6">
    <location>
        <begin position="331"/>
        <end position="775"/>
    </location>
</feature>
<evidence type="ECO:0000256" key="2">
    <source>
        <dbReference type="ARBA" id="ARBA00022553"/>
    </source>
</evidence>
<dbReference type="Pfam" id="PF08659">
    <property type="entry name" value="KR"/>
    <property type="match status" value="1"/>
</dbReference>
<dbReference type="InterPro" id="IPR057326">
    <property type="entry name" value="KR_dom"/>
</dbReference>
<proteinExistence type="inferred from homology"/>